<keyword evidence="4" id="KW-1185">Reference proteome</keyword>
<dbReference type="InterPro" id="IPR037401">
    <property type="entry name" value="SnoaL-like"/>
</dbReference>
<proteinExistence type="predicted"/>
<dbReference type="Pfam" id="PF12680">
    <property type="entry name" value="SnoaL_2"/>
    <property type="match status" value="1"/>
</dbReference>
<dbReference type="SUPFAM" id="SSF54427">
    <property type="entry name" value="NTF2-like"/>
    <property type="match status" value="1"/>
</dbReference>
<dbReference type="EMBL" id="FRBT01000001">
    <property type="protein sequence ID" value="SHL09305.1"/>
    <property type="molecule type" value="Genomic_DNA"/>
</dbReference>
<dbReference type="STRING" id="946677.SAMN05444484_101281"/>
<feature type="domain" description="SnoaL-like" evidence="2">
    <location>
        <begin position="35"/>
        <end position="138"/>
    </location>
</feature>
<evidence type="ECO:0000259" key="2">
    <source>
        <dbReference type="Pfam" id="PF12680"/>
    </source>
</evidence>
<name>A0A1M6XU16_9FLAO</name>
<protein>
    <submittedName>
        <fullName evidence="3">Ketosteroid isomerase-related protein</fullName>
    </submittedName>
</protein>
<keyword evidence="3" id="KW-0413">Isomerase</keyword>
<evidence type="ECO:0000256" key="1">
    <source>
        <dbReference type="SAM" id="SignalP"/>
    </source>
</evidence>
<dbReference type="CDD" id="cd00531">
    <property type="entry name" value="NTF2_like"/>
    <property type="match status" value="1"/>
</dbReference>
<gene>
    <name evidence="3" type="ORF">SAMN05444484_101281</name>
</gene>
<accession>A0A1M6XU16</accession>
<evidence type="ECO:0000313" key="3">
    <source>
        <dbReference type="EMBL" id="SHL09305.1"/>
    </source>
</evidence>
<dbReference type="AlphaFoldDB" id="A0A1M6XU16"/>
<dbReference type="InterPro" id="IPR032710">
    <property type="entry name" value="NTF2-like_dom_sf"/>
</dbReference>
<dbReference type="Gene3D" id="3.10.450.50">
    <property type="match status" value="1"/>
</dbReference>
<dbReference type="GO" id="GO:0016853">
    <property type="term" value="F:isomerase activity"/>
    <property type="evidence" value="ECO:0007669"/>
    <property type="project" value="UniProtKB-KW"/>
</dbReference>
<reference evidence="4" key="1">
    <citation type="submission" date="2016-11" db="EMBL/GenBank/DDBJ databases">
        <authorList>
            <person name="Varghese N."/>
            <person name="Submissions S."/>
        </authorList>
    </citation>
    <scope>NUCLEOTIDE SEQUENCE [LARGE SCALE GENOMIC DNA]</scope>
    <source>
        <strain evidence="4">DSM 24724</strain>
    </source>
</reference>
<feature type="chain" id="PRO_5009922584" evidence="1">
    <location>
        <begin position="22"/>
        <end position="151"/>
    </location>
</feature>
<organism evidence="3 4">
    <name type="scientific">Flavobacterium chilense</name>
    <dbReference type="NCBI Taxonomy" id="946677"/>
    <lineage>
        <taxon>Bacteria</taxon>
        <taxon>Pseudomonadati</taxon>
        <taxon>Bacteroidota</taxon>
        <taxon>Flavobacteriia</taxon>
        <taxon>Flavobacteriales</taxon>
        <taxon>Flavobacteriaceae</taxon>
        <taxon>Flavobacterium</taxon>
    </lineage>
</organism>
<keyword evidence="1" id="KW-0732">Signal</keyword>
<dbReference type="PROSITE" id="PS51257">
    <property type="entry name" value="PROKAR_LIPOPROTEIN"/>
    <property type="match status" value="1"/>
</dbReference>
<dbReference type="RefSeq" id="WP_068843584.1">
    <property type="nucleotide sequence ID" value="NZ_FRBT01000001.1"/>
</dbReference>
<feature type="signal peptide" evidence="1">
    <location>
        <begin position="1"/>
        <end position="21"/>
    </location>
</feature>
<dbReference type="Proteomes" id="UP000184028">
    <property type="component" value="Unassembled WGS sequence"/>
</dbReference>
<evidence type="ECO:0000313" key="4">
    <source>
        <dbReference type="Proteomes" id="UP000184028"/>
    </source>
</evidence>
<sequence>MKKNIVILILAFLIISCNNQNQSTSMNATNNEKVVQQYFEHFNKHDWKKMSEMYTETADFKDPSLGAGIVIQTRRQIEEKYAELNKTFPDLHDKVVQIYPSGEKHIVVEFISTGTAPDNSKFELPICTIFTIENGLITKDFTYFDNFEEEK</sequence>